<dbReference type="GO" id="GO:0016787">
    <property type="term" value="F:hydrolase activity"/>
    <property type="evidence" value="ECO:0007669"/>
    <property type="project" value="UniProtKB-KW"/>
</dbReference>
<dbReference type="Pfam" id="PF00293">
    <property type="entry name" value="NUDIX"/>
    <property type="match status" value="1"/>
</dbReference>
<dbReference type="CDD" id="cd04672">
    <property type="entry name" value="NUDIX_CDP-Chase_like"/>
    <property type="match status" value="1"/>
</dbReference>
<dbReference type="Proteomes" id="UP001207930">
    <property type="component" value="Unassembled WGS sequence"/>
</dbReference>
<evidence type="ECO:0000259" key="3">
    <source>
        <dbReference type="PROSITE" id="PS51462"/>
    </source>
</evidence>
<dbReference type="PANTHER" id="PTHR43046">
    <property type="entry name" value="GDP-MANNOSE MANNOSYL HYDROLASE"/>
    <property type="match status" value="1"/>
</dbReference>
<keyword evidence="2 4" id="KW-0378">Hydrolase</keyword>
<dbReference type="InterPro" id="IPR000086">
    <property type="entry name" value="NUDIX_hydrolase_dom"/>
</dbReference>
<comment type="caution">
    <text evidence="4">The sequence shown here is derived from an EMBL/GenBank/DDBJ whole genome shotgun (WGS) entry which is preliminary data.</text>
</comment>
<dbReference type="SUPFAM" id="SSF55811">
    <property type="entry name" value="Nudix"/>
    <property type="match status" value="1"/>
</dbReference>
<evidence type="ECO:0000256" key="2">
    <source>
        <dbReference type="ARBA" id="ARBA00022801"/>
    </source>
</evidence>
<accession>A0ABT3FKP7</accession>
<organism evidence="4 5">
    <name type="scientific">Luteolibacter flavescens</name>
    <dbReference type="NCBI Taxonomy" id="1859460"/>
    <lineage>
        <taxon>Bacteria</taxon>
        <taxon>Pseudomonadati</taxon>
        <taxon>Verrucomicrobiota</taxon>
        <taxon>Verrucomicrobiia</taxon>
        <taxon>Verrucomicrobiales</taxon>
        <taxon>Verrucomicrobiaceae</taxon>
        <taxon>Luteolibacter</taxon>
    </lineage>
</organism>
<gene>
    <name evidence="4" type="ORF">OKA04_05355</name>
</gene>
<proteinExistence type="predicted"/>
<dbReference type="PANTHER" id="PTHR43046:SF16">
    <property type="entry name" value="ADP-RIBOSE PYROPHOSPHATASE YJHB-RELATED"/>
    <property type="match status" value="1"/>
</dbReference>
<dbReference type="RefSeq" id="WP_264500106.1">
    <property type="nucleotide sequence ID" value="NZ_JAPDDS010000002.1"/>
</dbReference>
<evidence type="ECO:0000313" key="5">
    <source>
        <dbReference type="Proteomes" id="UP001207930"/>
    </source>
</evidence>
<name>A0ABT3FKP7_9BACT</name>
<evidence type="ECO:0000256" key="1">
    <source>
        <dbReference type="ARBA" id="ARBA00001946"/>
    </source>
</evidence>
<keyword evidence="5" id="KW-1185">Reference proteome</keyword>
<sequence length="199" mass="22225">MPKDLLEVSRELKSMAEAGLRYSDGPYDLERYKRLHEIASELLGAEEREFTWPVEFGYATPKVDVRAAVIQDGEILLVRESSTGQWTLPGGWADLNASPAENAAREVLEEAGIVVTVKKLIACWDKDRQGHPRQPEHVYKLLFLCEATGGELTLSLETDGADWFLPDALPDLCPHRAAEHYITHAFLHAANPDLPTSFD</sequence>
<dbReference type="Gene3D" id="6.10.250.1120">
    <property type="match status" value="1"/>
</dbReference>
<comment type="cofactor">
    <cofactor evidence="1">
        <name>Mg(2+)</name>
        <dbReference type="ChEBI" id="CHEBI:18420"/>
    </cofactor>
</comment>
<protein>
    <submittedName>
        <fullName evidence="4">NUDIX hydrolase</fullName>
    </submittedName>
</protein>
<dbReference type="EMBL" id="JAPDDS010000002">
    <property type="protein sequence ID" value="MCW1884147.1"/>
    <property type="molecule type" value="Genomic_DNA"/>
</dbReference>
<feature type="domain" description="Nudix hydrolase" evidence="3">
    <location>
        <begin position="60"/>
        <end position="186"/>
    </location>
</feature>
<reference evidence="4 5" key="1">
    <citation type="submission" date="2022-10" db="EMBL/GenBank/DDBJ databases">
        <title>Luteolibacter flavescens strain MCCC 1K03193, whole genome shotgun sequencing project.</title>
        <authorList>
            <person name="Zhao G."/>
            <person name="Shen L."/>
        </authorList>
    </citation>
    <scope>NUCLEOTIDE SEQUENCE [LARGE SCALE GENOMIC DNA]</scope>
    <source>
        <strain evidence="4 5">MCCC 1K03193</strain>
    </source>
</reference>
<dbReference type="Pfam" id="PF12535">
    <property type="entry name" value="Nudix_N"/>
    <property type="match status" value="1"/>
</dbReference>
<dbReference type="PROSITE" id="PS51462">
    <property type="entry name" value="NUDIX"/>
    <property type="match status" value="1"/>
</dbReference>
<dbReference type="InterPro" id="IPR015797">
    <property type="entry name" value="NUDIX_hydrolase-like_dom_sf"/>
</dbReference>
<dbReference type="Gene3D" id="3.90.79.10">
    <property type="entry name" value="Nucleoside Triphosphate Pyrophosphohydrolase"/>
    <property type="match status" value="1"/>
</dbReference>
<evidence type="ECO:0000313" key="4">
    <source>
        <dbReference type="EMBL" id="MCW1884147.1"/>
    </source>
</evidence>
<dbReference type="InterPro" id="IPR059176">
    <property type="entry name" value="UDP-X_N"/>
</dbReference>